<organism evidence="1 2">
    <name type="scientific">Hohenbuehelia grisea</name>
    <dbReference type="NCBI Taxonomy" id="104357"/>
    <lineage>
        <taxon>Eukaryota</taxon>
        <taxon>Fungi</taxon>
        <taxon>Dikarya</taxon>
        <taxon>Basidiomycota</taxon>
        <taxon>Agaricomycotina</taxon>
        <taxon>Agaricomycetes</taxon>
        <taxon>Agaricomycetidae</taxon>
        <taxon>Agaricales</taxon>
        <taxon>Pleurotineae</taxon>
        <taxon>Pleurotaceae</taxon>
        <taxon>Hohenbuehelia</taxon>
    </lineage>
</organism>
<comment type="caution">
    <text evidence="1">The sequence shown here is derived from an EMBL/GenBank/DDBJ whole genome shotgun (WGS) entry which is preliminary data.</text>
</comment>
<accession>A0ABR3JRE4</accession>
<gene>
    <name evidence="1" type="ORF">HGRIS_001408</name>
</gene>
<dbReference type="Proteomes" id="UP001556367">
    <property type="component" value="Unassembled WGS sequence"/>
</dbReference>
<keyword evidence="2" id="KW-1185">Reference proteome</keyword>
<name>A0ABR3JRE4_9AGAR</name>
<evidence type="ECO:0000313" key="2">
    <source>
        <dbReference type="Proteomes" id="UP001556367"/>
    </source>
</evidence>
<protein>
    <submittedName>
        <fullName evidence="1">Uncharacterized protein</fullName>
    </submittedName>
</protein>
<reference evidence="2" key="1">
    <citation type="submission" date="2024-06" db="EMBL/GenBank/DDBJ databases">
        <title>Multi-omics analyses provide insights into the biosynthesis of the anticancer antibiotic pleurotin in Hohenbuehelia grisea.</title>
        <authorList>
            <person name="Weaver J.A."/>
            <person name="Alberti F."/>
        </authorList>
    </citation>
    <scope>NUCLEOTIDE SEQUENCE [LARGE SCALE GENOMIC DNA]</scope>
    <source>
        <strain evidence="2">T-177</strain>
    </source>
</reference>
<dbReference type="EMBL" id="JASNQZ010000005">
    <property type="protein sequence ID" value="KAL0957626.1"/>
    <property type="molecule type" value="Genomic_DNA"/>
</dbReference>
<evidence type="ECO:0000313" key="1">
    <source>
        <dbReference type="EMBL" id="KAL0957626.1"/>
    </source>
</evidence>
<proteinExistence type="predicted"/>
<sequence length="119" mass="13684">MRAFGEAKTLKRISRVKNTLNPFAYNGPGDDCYKSLCCNVFRRTVAQLTVGQYNDMLSNGLFDPSHTIGQPYTKQYQLKPGREGQHCWVRVYFRDAPLRAYTTIRAQLHHCLVGLMVLR</sequence>